<keyword evidence="3 4" id="KW-0574">Periplasm</keyword>
<comment type="similarity">
    <text evidence="4">Belongs to the FlgA family.</text>
</comment>
<dbReference type="PANTHER" id="PTHR36307:SF1">
    <property type="entry name" value="FLAGELLA BASAL BODY P-RING FORMATION PROTEIN FLGA"/>
    <property type="match status" value="1"/>
</dbReference>
<feature type="signal peptide" evidence="4">
    <location>
        <begin position="1"/>
        <end position="24"/>
    </location>
</feature>
<dbReference type="Pfam" id="PF13144">
    <property type="entry name" value="ChapFlgA"/>
    <property type="match status" value="1"/>
</dbReference>
<evidence type="ECO:0000313" key="6">
    <source>
        <dbReference type="EMBL" id="QTN37163.1"/>
    </source>
</evidence>
<accession>A0A975ERR4</accession>
<evidence type="ECO:0000256" key="4">
    <source>
        <dbReference type="RuleBase" id="RU362063"/>
    </source>
</evidence>
<dbReference type="SMART" id="SM00858">
    <property type="entry name" value="SAF"/>
    <property type="match status" value="1"/>
</dbReference>
<comment type="function">
    <text evidence="4">Involved in the assembly process of the P-ring formation. It may associate with FlgF on the rod constituting a structure essential for the P-ring assembly or may act as a modulator protein for the P-ring assembly.</text>
</comment>
<feature type="domain" description="SAF" evidence="5">
    <location>
        <begin position="98"/>
        <end position="160"/>
    </location>
</feature>
<dbReference type="GO" id="GO:0044780">
    <property type="term" value="P:bacterial-type flagellum assembly"/>
    <property type="evidence" value="ECO:0007669"/>
    <property type="project" value="InterPro"/>
</dbReference>
<dbReference type="RefSeq" id="WP_209357857.1">
    <property type="nucleotide sequence ID" value="NZ_CP060010.1"/>
</dbReference>
<sequence>MKRVATYLLALTLSVLMLPNASWAALITDLVAERAEQEFGPALPPSGQFVVHLADGLPKDGQYIQEFWIDKDSGQFIANVVTNFGDVTRVWGLAVLSVPIPVVNRRVQPDEILLPRDIEMIDMAWARVHAFAITEYEELVGMQVRRMLSPGRPVHHQSVSPPVIVSRGDRVTIELQHGPLQLTAAGKAISDAHLGQEVRVVNLSSNKTITAIAKGDGLVEAQF</sequence>
<evidence type="ECO:0000259" key="5">
    <source>
        <dbReference type="SMART" id="SM00858"/>
    </source>
</evidence>
<keyword evidence="2 4" id="KW-0732">Signal</keyword>
<evidence type="ECO:0000256" key="2">
    <source>
        <dbReference type="ARBA" id="ARBA00022729"/>
    </source>
</evidence>
<dbReference type="Proteomes" id="UP000665026">
    <property type="component" value="Chromosome"/>
</dbReference>
<dbReference type="CDD" id="cd11614">
    <property type="entry name" value="SAF_CpaB_FlgA_like"/>
    <property type="match status" value="1"/>
</dbReference>
<dbReference type="InterPro" id="IPR017585">
    <property type="entry name" value="SAF_FlgA"/>
</dbReference>
<dbReference type="InterPro" id="IPR039246">
    <property type="entry name" value="Flagellar_FlgA"/>
</dbReference>
<dbReference type="PANTHER" id="PTHR36307">
    <property type="entry name" value="FLAGELLA BASAL BODY P-RING FORMATION PROTEIN FLGA"/>
    <property type="match status" value="1"/>
</dbReference>
<evidence type="ECO:0000256" key="3">
    <source>
        <dbReference type="ARBA" id="ARBA00022764"/>
    </source>
</evidence>
<dbReference type="Gene3D" id="2.30.30.760">
    <property type="match status" value="1"/>
</dbReference>
<evidence type="ECO:0000256" key="1">
    <source>
        <dbReference type="ARBA" id="ARBA00004418"/>
    </source>
</evidence>
<name>A0A975ERR4_9RHOB</name>
<evidence type="ECO:0000313" key="7">
    <source>
        <dbReference type="Proteomes" id="UP000665026"/>
    </source>
</evidence>
<dbReference type="InterPro" id="IPR013974">
    <property type="entry name" value="SAF"/>
</dbReference>
<gene>
    <name evidence="6" type="primary">flgA</name>
    <name evidence="6" type="ORF">HZ995_06580</name>
</gene>
<dbReference type="Gene3D" id="3.90.1210.10">
    <property type="entry name" value="Antifreeze-like/N-acetylneuraminic acid synthase C-terminal domain"/>
    <property type="match status" value="1"/>
</dbReference>
<proteinExistence type="inferred from homology"/>
<keyword evidence="4" id="KW-1005">Bacterial flagellum biogenesis</keyword>
<keyword evidence="6" id="KW-0282">Flagellum</keyword>
<feature type="chain" id="PRO_5038154823" description="Flagella basal body P-ring formation protein FlgA" evidence="4">
    <location>
        <begin position="25"/>
        <end position="223"/>
    </location>
</feature>
<keyword evidence="6" id="KW-0969">Cilium</keyword>
<keyword evidence="6" id="KW-0966">Cell projection</keyword>
<dbReference type="AlphaFoldDB" id="A0A975ERR4"/>
<dbReference type="EMBL" id="CP060010">
    <property type="protein sequence ID" value="QTN37163.1"/>
    <property type="molecule type" value="Genomic_DNA"/>
</dbReference>
<dbReference type="NCBIfam" id="TIGR03170">
    <property type="entry name" value="flgA_cterm"/>
    <property type="match status" value="1"/>
</dbReference>
<dbReference type="KEGG" id="cact:HZ995_06580"/>
<organism evidence="6 7">
    <name type="scientific">Cognatishimia activa</name>
    <dbReference type="NCBI Taxonomy" id="1715691"/>
    <lineage>
        <taxon>Bacteria</taxon>
        <taxon>Pseudomonadati</taxon>
        <taxon>Pseudomonadota</taxon>
        <taxon>Alphaproteobacteria</taxon>
        <taxon>Rhodobacterales</taxon>
        <taxon>Paracoccaceae</taxon>
        <taxon>Cognatishimia</taxon>
    </lineage>
</organism>
<dbReference type="GO" id="GO:0042597">
    <property type="term" value="C:periplasmic space"/>
    <property type="evidence" value="ECO:0007669"/>
    <property type="project" value="UniProtKB-SubCell"/>
</dbReference>
<protein>
    <recommendedName>
        <fullName evidence="4">Flagella basal body P-ring formation protein FlgA</fullName>
    </recommendedName>
</protein>
<comment type="subcellular location">
    <subcellularLocation>
        <location evidence="1 4">Periplasm</location>
    </subcellularLocation>
</comment>
<reference evidence="6" key="1">
    <citation type="submission" date="2020-07" db="EMBL/GenBank/DDBJ databases">
        <title>Genome sequences of bacteria associated with the marine, planktonic diatom Thalassiosira profunda strain ECT2AJA-044.</title>
        <authorList>
            <person name="Gargas C.B."/>
            <person name="Roberts W.R."/>
            <person name="Alverson A.J."/>
        </authorList>
    </citation>
    <scope>NUCLEOTIDE SEQUENCE</scope>
    <source>
        <strain evidence="6">ECT2AJA-044</strain>
    </source>
</reference>